<comment type="caution">
    <text evidence="1">The sequence shown here is derived from an EMBL/GenBank/DDBJ whole genome shotgun (WGS) entry which is preliminary data.</text>
</comment>
<dbReference type="Proteomes" id="UP001057402">
    <property type="component" value="Chromosome 11"/>
</dbReference>
<reference evidence="2" key="1">
    <citation type="journal article" date="2023" name="Front. Plant Sci.">
        <title>Chromosomal-level genome assembly of Melastoma candidum provides insights into trichome evolution.</title>
        <authorList>
            <person name="Zhong Y."/>
            <person name="Wu W."/>
            <person name="Sun C."/>
            <person name="Zou P."/>
            <person name="Liu Y."/>
            <person name="Dai S."/>
            <person name="Zhou R."/>
        </authorList>
    </citation>
    <scope>NUCLEOTIDE SEQUENCE [LARGE SCALE GENOMIC DNA]</scope>
</reference>
<accession>A0ACB9LL48</accession>
<dbReference type="EMBL" id="CM042890">
    <property type="protein sequence ID" value="KAI4311404.1"/>
    <property type="molecule type" value="Genomic_DNA"/>
</dbReference>
<gene>
    <name evidence="1" type="ORF">MLD38_036306</name>
</gene>
<keyword evidence="2" id="KW-1185">Reference proteome</keyword>
<protein>
    <submittedName>
        <fullName evidence="1">Uncharacterized protein</fullName>
    </submittedName>
</protein>
<proteinExistence type="predicted"/>
<evidence type="ECO:0000313" key="1">
    <source>
        <dbReference type="EMBL" id="KAI4311404.1"/>
    </source>
</evidence>
<name>A0ACB9LL48_9MYRT</name>
<evidence type="ECO:0000313" key="2">
    <source>
        <dbReference type="Proteomes" id="UP001057402"/>
    </source>
</evidence>
<organism evidence="1 2">
    <name type="scientific">Melastoma candidum</name>
    <dbReference type="NCBI Taxonomy" id="119954"/>
    <lineage>
        <taxon>Eukaryota</taxon>
        <taxon>Viridiplantae</taxon>
        <taxon>Streptophyta</taxon>
        <taxon>Embryophyta</taxon>
        <taxon>Tracheophyta</taxon>
        <taxon>Spermatophyta</taxon>
        <taxon>Magnoliopsida</taxon>
        <taxon>eudicotyledons</taxon>
        <taxon>Gunneridae</taxon>
        <taxon>Pentapetalae</taxon>
        <taxon>rosids</taxon>
        <taxon>malvids</taxon>
        <taxon>Myrtales</taxon>
        <taxon>Melastomataceae</taxon>
        <taxon>Melastomatoideae</taxon>
        <taxon>Melastomateae</taxon>
        <taxon>Melastoma</taxon>
    </lineage>
</organism>
<sequence length="414" mass="45646">MVRLREDLHVNVPSHFRCPISLDVMKSPVSLCTGVTYDRSSIQQWLDSGHDTCPSTMQLLPSKDLVPNLTLRRLIRLWSSHHPLPPSPDRSRLLSALSNLEAPLGDLERSLSEVIFFSEESEENRKFLAEEAGDALPDTLLRLLCSPGMPLPTAGMVVRVLGMILKSRAGRADDLEGVGDSVTRSDLRWVDAVSAVLQGGGLPKESKIAAVKIVGYYSTAAASKVMEKDGLLRGILNQLREYSPEQQLDSSLQEACLSCLIDLSPRRQVKAKLIDLNLIGTVTKLLSTADLPVALTEKALRLVEAAASCREGRAAIGSECMEAVGQKLLKVSREATETSVRIMWGVWWLFGETEGREAVTARSNGLGKLLVVMQSECSPSVRRMCTDLVKVLRKWDDGKCWYSYDTNTTHIMPF</sequence>